<gene>
    <name evidence="2" type="ORF">BDK51DRAFT_42472</name>
</gene>
<evidence type="ECO:0000256" key="1">
    <source>
        <dbReference type="SAM" id="SignalP"/>
    </source>
</evidence>
<proteinExistence type="predicted"/>
<feature type="signal peptide" evidence="1">
    <location>
        <begin position="1"/>
        <end position="16"/>
    </location>
</feature>
<evidence type="ECO:0000313" key="3">
    <source>
        <dbReference type="Proteomes" id="UP000269721"/>
    </source>
</evidence>
<accession>A0A4P9VTI6</accession>
<evidence type="ECO:0000313" key="2">
    <source>
        <dbReference type="EMBL" id="RKO82834.1"/>
    </source>
</evidence>
<organism evidence="2 3">
    <name type="scientific">Blyttiomyces helicus</name>
    <dbReference type="NCBI Taxonomy" id="388810"/>
    <lineage>
        <taxon>Eukaryota</taxon>
        <taxon>Fungi</taxon>
        <taxon>Fungi incertae sedis</taxon>
        <taxon>Chytridiomycota</taxon>
        <taxon>Chytridiomycota incertae sedis</taxon>
        <taxon>Chytridiomycetes</taxon>
        <taxon>Chytridiomycetes incertae sedis</taxon>
        <taxon>Blyttiomyces</taxon>
    </lineage>
</organism>
<dbReference type="Proteomes" id="UP000269721">
    <property type="component" value="Unassembled WGS sequence"/>
</dbReference>
<keyword evidence="1" id="KW-0732">Signal</keyword>
<feature type="chain" id="PRO_5020239178" evidence="1">
    <location>
        <begin position="17"/>
        <end position="103"/>
    </location>
</feature>
<name>A0A4P9VTI6_9FUNG</name>
<keyword evidence="3" id="KW-1185">Reference proteome</keyword>
<dbReference type="EMBL" id="ML002028">
    <property type="protein sequence ID" value="RKO82834.1"/>
    <property type="molecule type" value="Genomic_DNA"/>
</dbReference>
<sequence length="103" mass="11051">MQITLAAVALAAVAQACSLHGHGHVHLAGEPHVHHGLDGQYRGWDTSDAYCNTSHEKALKNCRDMFGEGSTIARTCAARVNAVQVKCLAAADVRRRTLVLQGY</sequence>
<protein>
    <submittedName>
        <fullName evidence="2">Uncharacterized protein</fullName>
    </submittedName>
</protein>
<reference evidence="3" key="1">
    <citation type="journal article" date="2018" name="Nat. Microbiol.">
        <title>Leveraging single-cell genomics to expand the fungal tree of life.</title>
        <authorList>
            <person name="Ahrendt S.R."/>
            <person name="Quandt C.A."/>
            <person name="Ciobanu D."/>
            <person name="Clum A."/>
            <person name="Salamov A."/>
            <person name="Andreopoulos B."/>
            <person name="Cheng J.F."/>
            <person name="Woyke T."/>
            <person name="Pelin A."/>
            <person name="Henrissat B."/>
            <person name="Reynolds N.K."/>
            <person name="Benny G.L."/>
            <person name="Smith M.E."/>
            <person name="James T.Y."/>
            <person name="Grigoriev I.V."/>
        </authorList>
    </citation>
    <scope>NUCLEOTIDE SEQUENCE [LARGE SCALE GENOMIC DNA]</scope>
</reference>
<dbReference type="AlphaFoldDB" id="A0A4P9VTI6"/>